<keyword evidence="1" id="KW-1133">Transmembrane helix</keyword>
<dbReference type="EMBL" id="JACJQB010000040">
    <property type="protein sequence ID" value="MBD2189465.1"/>
    <property type="molecule type" value="Genomic_DNA"/>
</dbReference>
<protein>
    <recommendedName>
        <fullName evidence="2">GRAM domain-containing protein</fullName>
    </recommendedName>
</protein>
<name>A0ABR8A142_9CYAN</name>
<evidence type="ECO:0000259" key="2">
    <source>
        <dbReference type="Pfam" id="PF02893"/>
    </source>
</evidence>
<dbReference type="InterPro" id="IPR004182">
    <property type="entry name" value="GRAM"/>
</dbReference>
<organism evidence="3 4">
    <name type="scientific">Pseudanabaena mucicola FACHB-723</name>
    <dbReference type="NCBI Taxonomy" id="2692860"/>
    <lineage>
        <taxon>Bacteria</taxon>
        <taxon>Bacillati</taxon>
        <taxon>Cyanobacteriota</taxon>
        <taxon>Cyanophyceae</taxon>
        <taxon>Pseudanabaenales</taxon>
        <taxon>Pseudanabaenaceae</taxon>
        <taxon>Pseudanabaena</taxon>
    </lineage>
</organism>
<reference evidence="3 4" key="1">
    <citation type="journal article" date="2020" name="ISME J.">
        <title>Comparative genomics reveals insights into cyanobacterial evolution and habitat adaptation.</title>
        <authorList>
            <person name="Chen M.Y."/>
            <person name="Teng W.K."/>
            <person name="Zhao L."/>
            <person name="Hu C.X."/>
            <person name="Zhou Y.K."/>
            <person name="Han B.P."/>
            <person name="Song L.R."/>
            <person name="Shu W.S."/>
        </authorList>
    </citation>
    <scope>NUCLEOTIDE SEQUENCE [LARGE SCALE GENOMIC DNA]</scope>
    <source>
        <strain evidence="3 4">FACHB-723</strain>
    </source>
</reference>
<gene>
    <name evidence="3" type="ORF">H6F41_15125</name>
</gene>
<comment type="caution">
    <text evidence="3">The sequence shown here is derived from an EMBL/GenBank/DDBJ whole genome shotgun (WGS) entry which is preliminary data.</text>
</comment>
<feature type="domain" description="GRAM" evidence="2">
    <location>
        <begin position="320"/>
        <end position="377"/>
    </location>
</feature>
<dbReference type="RefSeq" id="WP_190404293.1">
    <property type="nucleotide sequence ID" value="NZ_JACJQB010000040.1"/>
</dbReference>
<dbReference type="Pfam" id="PF02893">
    <property type="entry name" value="GRAM"/>
    <property type="match status" value="1"/>
</dbReference>
<dbReference type="Proteomes" id="UP000642094">
    <property type="component" value="Unassembled WGS sequence"/>
</dbReference>
<evidence type="ECO:0000313" key="3">
    <source>
        <dbReference type="EMBL" id="MBD2189465.1"/>
    </source>
</evidence>
<keyword evidence="4" id="KW-1185">Reference proteome</keyword>
<feature type="transmembrane region" description="Helical" evidence="1">
    <location>
        <begin position="541"/>
        <end position="560"/>
    </location>
</feature>
<accession>A0ABR8A142</accession>
<evidence type="ECO:0000313" key="4">
    <source>
        <dbReference type="Proteomes" id="UP000642094"/>
    </source>
</evidence>
<keyword evidence="1" id="KW-0812">Transmembrane</keyword>
<keyword evidence="1" id="KW-0472">Membrane</keyword>
<sequence>MSTDNKPTVQQAAKQGNLQAIAILLNRQLQPKGITAKVSAKNSCLQIMLEAANVPNQKALVTALQKWIDGLGCDSIQRVQIYAKQTGEDIPEWNDSFEVVRQLEEQKIAITVSSPTIASETSKNDVKVEEISASNLDPVLLELAKNGDTKAISELIKNSLKQLDVKVRVTLSKGLLQIVIVSNQEPKQDTFVEDISNLVKEWNSTLIEKLKIVGMRETEESADSNIYWMQEYMIVKQSIQNTNNNQEDDIQEITQSNSNVSKYDKQSFMTNNRDDLLPDERIILSKTANAIIKIDEYGLSRFAFNQLMVFVGMQGKEAIGGQLILTNYRLIFKSHIFNRLKGKFSIFLSTINDIKDTSIFISKKIEVSTQTQKFEFIVWGIPELIAAIKNQKSNLSTKENEILCAIAISHYKKFGDNLEICKTLEAINVGILTIQKIQNTASIAENIIEASSILNLLEMFSEYGSNASNSNTLDSTLQSCNLDSRQQLNETSLGKLNQSFGSTGFTNLVRYGFKGQKNSLPYFSKKSCMSSLSLLIKNKKLIASLLVLVILFSGLLFLVFNKKKLIDSPIAKNSLTELKKINSRMDIGISLLEYPKEVSNYKFATETFIDSKDSTINSRYTKLMKDALEAHIYALNVWEECQKQRLIANCEVEESMNGETTRKSYLMEKLLTRYPYLNEKLKTYKSDNDNISFVAISIDKNDVIQYLWSYAKAAEDAASIELSR</sequence>
<proteinExistence type="predicted"/>
<evidence type="ECO:0000256" key="1">
    <source>
        <dbReference type="SAM" id="Phobius"/>
    </source>
</evidence>